<dbReference type="Proteomes" id="UP001250932">
    <property type="component" value="Unassembled WGS sequence"/>
</dbReference>
<gene>
    <name evidence="5" type="ORF">PPG34_00365</name>
</gene>
<reference evidence="5 6" key="1">
    <citation type="journal article" date="2023" name="ISME J.">
        <title>Cultivation and genomic characterization of novel and ubiquitous marine nitrite-oxidizing bacteria from the Nitrospirales.</title>
        <authorList>
            <person name="Mueller A.J."/>
            <person name="Daebeler A."/>
            <person name="Herbold C.W."/>
            <person name="Kirkegaard R.H."/>
            <person name="Daims H."/>
        </authorList>
    </citation>
    <scope>NUCLEOTIDE SEQUENCE [LARGE SCALE GENOMIC DNA]</scope>
    <source>
        <strain evidence="5 6">EB</strain>
    </source>
</reference>
<dbReference type="PROSITE" id="PS00552">
    <property type="entry name" value="HTH_MERR_1"/>
    <property type="match status" value="1"/>
</dbReference>
<organism evidence="5 6">
    <name type="scientific">Candidatus Nitronereus thalassa</name>
    <dbReference type="NCBI Taxonomy" id="3020898"/>
    <lineage>
        <taxon>Bacteria</taxon>
        <taxon>Pseudomonadati</taxon>
        <taxon>Nitrospirota</taxon>
        <taxon>Nitrospiria</taxon>
        <taxon>Nitrospirales</taxon>
        <taxon>Nitrospiraceae</taxon>
        <taxon>Candidatus Nitronereus</taxon>
    </lineage>
</organism>
<dbReference type="PRINTS" id="PR00040">
    <property type="entry name" value="HTHMERR"/>
</dbReference>
<keyword evidence="6" id="KW-1185">Reference proteome</keyword>
<dbReference type="SMART" id="SM00422">
    <property type="entry name" value="HTH_MERR"/>
    <property type="match status" value="1"/>
</dbReference>
<dbReference type="RefSeq" id="WP_313831141.1">
    <property type="nucleotide sequence ID" value="NZ_JAQOUE010000001.1"/>
</dbReference>
<dbReference type="CDD" id="cd04785">
    <property type="entry name" value="HTH_CadR-PbrR-like"/>
    <property type="match status" value="1"/>
</dbReference>
<dbReference type="InterPro" id="IPR015358">
    <property type="entry name" value="Tscrpt_reg_MerR_DNA-bd"/>
</dbReference>
<evidence type="ECO:0000259" key="4">
    <source>
        <dbReference type="PROSITE" id="PS50937"/>
    </source>
</evidence>
<accession>A0ABU3K318</accession>
<dbReference type="Gene3D" id="1.10.1660.10">
    <property type="match status" value="1"/>
</dbReference>
<sequence>MLIGTLSQKTGCHIETIRYYERIGLLPKPLRTEGGRRVYNNEQIKRLGFICRSRELGFSLDEIRTLLRLVDGKKYTCQEVKIITENHLKDVNKKITDLRRLQKTLADISSQCKGGQVPVCPIIDVLFEE</sequence>
<feature type="domain" description="HTH merR-type" evidence="4">
    <location>
        <begin position="1"/>
        <end position="69"/>
    </location>
</feature>
<dbReference type="PANTHER" id="PTHR30204">
    <property type="entry name" value="REDOX-CYCLING DRUG-SENSING TRANSCRIPTIONAL ACTIVATOR SOXR"/>
    <property type="match status" value="1"/>
</dbReference>
<comment type="caution">
    <text evidence="5">The sequence shown here is derived from an EMBL/GenBank/DDBJ whole genome shotgun (WGS) entry which is preliminary data.</text>
</comment>
<evidence type="ECO:0000313" key="6">
    <source>
        <dbReference type="Proteomes" id="UP001250932"/>
    </source>
</evidence>
<evidence type="ECO:0000313" key="5">
    <source>
        <dbReference type="EMBL" id="MDT7040782.1"/>
    </source>
</evidence>
<name>A0ABU3K318_9BACT</name>
<proteinExistence type="predicted"/>
<evidence type="ECO:0000256" key="2">
    <source>
        <dbReference type="ARBA" id="ARBA00023125"/>
    </source>
</evidence>
<evidence type="ECO:0000256" key="1">
    <source>
        <dbReference type="ARBA" id="ARBA00023015"/>
    </source>
</evidence>
<dbReference type="Pfam" id="PF00376">
    <property type="entry name" value="MerR"/>
    <property type="match status" value="1"/>
</dbReference>
<dbReference type="PROSITE" id="PS50937">
    <property type="entry name" value="HTH_MERR_2"/>
    <property type="match status" value="1"/>
</dbReference>
<evidence type="ECO:0000256" key="3">
    <source>
        <dbReference type="ARBA" id="ARBA00023163"/>
    </source>
</evidence>
<dbReference type="InterPro" id="IPR009061">
    <property type="entry name" value="DNA-bd_dom_put_sf"/>
</dbReference>
<dbReference type="InterPro" id="IPR000551">
    <property type="entry name" value="MerR-type_HTH_dom"/>
</dbReference>
<keyword evidence="3" id="KW-0804">Transcription</keyword>
<dbReference type="Pfam" id="PF09278">
    <property type="entry name" value="MerR-DNA-bind"/>
    <property type="match status" value="1"/>
</dbReference>
<dbReference type="EMBL" id="JAQOUE010000001">
    <property type="protein sequence ID" value="MDT7040782.1"/>
    <property type="molecule type" value="Genomic_DNA"/>
</dbReference>
<dbReference type="InterPro" id="IPR047057">
    <property type="entry name" value="MerR_fam"/>
</dbReference>
<dbReference type="SUPFAM" id="SSF46955">
    <property type="entry name" value="Putative DNA-binding domain"/>
    <property type="match status" value="1"/>
</dbReference>
<keyword evidence="1" id="KW-0805">Transcription regulation</keyword>
<protein>
    <submittedName>
        <fullName evidence="5">Helix-turn-helix domain-containing protein</fullName>
    </submittedName>
</protein>
<keyword evidence="2" id="KW-0238">DNA-binding</keyword>
<dbReference type="PANTHER" id="PTHR30204:SF92">
    <property type="entry name" value="HTH-TYPE TRANSCRIPTIONAL REGULATOR ZNTR"/>
    <property type="match status" value="1"/>
</dbReference>